<proteinExistence type="inferred from homology"/>
<keyword evidence="6" id="KW-1185">Reference proteome</keyword>
<gene>
    <name evidence="5" type="ORF">R3P38DRAFT_2892429</name>
</gene>
<evidence type="ECO:0008006" key="7">
    <source>
        <dbReference type="Google" id="ProtNLM"/>
    </source>
</evidence>
<organism evidence="5 6">
    <name type="scientific">Favolaschia claudopus</name>
    <dbReference type="NCBI Taxonomy" id="2862362"/>
    <lineage>
        <taxon>Eukaryota</taxon>
        <taxon>Fungi</taxon>
        <taxon>Dikarya</taxon>
        <taxon>Basidiomycota</taxon>
        <taxon>Agaricomycotina</taxon>
        <taxon>Agaricomycetes</taxon>
        <taxon>Agaricomycetidae</taxon>
        <taxon>Agaricales</taxon>
        <taxon>Marasmiineae</taxon>
        <taxon>Mycenaceae</taxon>
        <taxon>Favolaschia</taxon>
    </lineage>
</organism>
<sequence length="519" mass="57385">MTFPITTPASSTEILVIGGGPSGTYAAAALAREGKKVTLLEKEIFPRYHIGETMLPSIRPFLRFIDAEDKVVNYGFTVKVGAAVKLNQHKREGYTDFTLDGRAPERASWSFERAEFDDLLLKHAAENGVSVHEGVRVTEIKFCPENPKKPIAARWKKNDSETGEIKFDFMVDASGRNGIMSTRYLKNRKFTQGLKNVAFWGYWKNTGMYMPGTPRENAVWIEALTDETGWTWFIPLQNGITSVGVVLAETSSRAKKAKVADNKEHYLSQVNISPGLVKLLENAEMVGEVKSAGDYSYTSVNNQYAGPNYRIIGDAGAFLDPLFSSGVHLAFTDALSAALTICASARGQCTEEEAIEFHNNKVAISYTRFLVVVLGVYNQIHAQKNAVLSDVDEDNFDRAFDFIRPVIQGDNDTHSKVDMQKVIDLLGETPGIIGVDPTAHERVSKKMEPGLMADNGPLMMGDAFSRAVGEDEEAKELLHMMNSRKAITNTIEWAHNYEGDKINGLSVVLKRGELGLARE</sequence>
<dbReference type="GO" id="GO:0044550">
    <property type="term" value="P:secondary metabolite biosynthetic process"/>
    <property type="evidence" value="ECO:0007669"/>
    <property type="project" value="UniProtKB-ARBA"/>
</dbReference>
<dbReference type="GO" id="GO:0004497">
    <property type="term" value="F:monooxygenase activity"/>
    <property type="evidence" value="ECO:0007669"/>
    <property type="project" value="UniProtKB-KW"/>
</dbReference>
<reference evidence="5 6" key="1">
    <citation type="journal article" date="2024" name="J Genomics">
        <title>Draft genome sequencing and assembly of Favolaschia claudopus CIRM-BRFM 2984 isolated from oak limbs.</title>
        <authorList>
            <person name="Navarro D."/>
            <person name="Drula E."/>
            <person name="Chaduli D."/>
            <person name="Cazenave R."/>
            <person name="Ahrendt S."/>
            <person name="Wang J."/>
            <person name="Lipzen A."/>
            <person name="Daum C."/>
            <person name="Barry K."/>
            <person name="Grigoriev I.V."/>
            <person name="Favel A."/>
            <person name="Rosso M.N."/>
            <person name="Martin F."/>
        </authorList>
    </citation>
    <scope>NUCLEOTIDE SEQUENCE [LARGE SCALE GENOMIC DNA]</scope>
    <source>
        <strain evidence="5 6">CIRM-BRFM 2984</strain>
    </source>
</reference>
<dbReference type="GO" id="GO:0140907">
    <property type="term" value="F:flavin-dependent halogenase activity"/>
    <property type="evidence" value="ECO:0007669"/>
    <property type="project" value="UniProtKB-ARBA"/>
</dbReference>
<evidence type="ECO:0000256" key="1">
    <source>
        <dbReference type="ARBA" id="ARBA00005706"/>
    </source>
</evidence>
<name>A0AAW0CWH4_9AGAR</name>
<dbReference type="PANTHER" id="PTHR43747:SF5">
    <property type="entry name" value="FAD-BINDING DOMAIN-CONTAINING PROTEIN"/>
    <property type="match status" value="1"/>
</dbReference>
<evidence type="ECO:0000313" key="5">
    <source>
        <dbReference type="EMBL" id="KAK7042857.1"/>
    </source>
</evidence>
<dbReference type="InterPro" id="IPR036188">
    <property type="entry name" value="FAD/NAD-bd_sf"/>
</dbReference>
<dbReference type="InterPro" id="IPR006905">
    <property type="entry name" value="Flavin_halogenase"/>
</dbReference>
<comment type="caution">
    <text evidence="5">The sequence shown here is derived from an EMBL/GenBank/DDBJ whole genome shotgun (WGS) entry which is preliminary data.</text>
</comment>
<dbReference type="SUPFAM" id="SSF51905">
    <property type="entry name" value="FAD/NAD(P)-binding domain"/>
    <property type="match status" value="1"/>
</dbReference>
<dbReference type="Pfam" id="PF04820">
    <property type="entry name" value="Trp_halogenase"/>
    <property type="match status" value="2"/>
</dbReference>
<dbReference type="AlphaFoldDB" id="A0AAW0CWH4"/>
<dbReference type="EMBL" id="JAWWNJ010000013">
    <property type="protein sequence ID" value="KAK7042857.1"/>
    <property type="molecule type" value="Genomic_DNA"/>
</dbReference>
<keyword evidence="3" id="KW-0503">Monooxygenase</keyword>
<keyword evidence="2" id="KW-0560">Oxidoreductase</keyword>
<dbReference type="PANTHER" id="PTHR43747">
    <property type="entry name" value="FAD-BINDING PROTEIN"/>
    <property type="match status" value="1"/>
</dbReference>
<comment type="catalytic activity">
    <reaction evidence="4">
        <text>melleolide F + FADH2 + chloride + O2 = 6'-chloromelleolide F + FAD + 2 H2O + H(+)</text>
        <dbReference type="Rhea" id="RHEA:67160"/>
        <dbReference type="ChEBI" id="CHEBI:15377"/>
        <dbReference type="ChEBI" id="CHEBI:15378"/>
        <dbReference type="ChEBI" id="CHEBI:15379"/>
        <dbReference type="ChEBI" id="CHEBI:17996"/>
        <dbReference type="ChEBI" id="CHEBI:57692"/>
        <dbReference type="ChEBI" id="CHEBI:58307"/>
        <dbReference type="ChEBI" id="CHEBI:167712"/>
        <dbReference type="ChEBI" id="CHEBI:167713"/>
    </reaction>
    <physiologicalReaction direction="left-to-right" evidence="4">
        <dbReference type="Rhea" id="RHEA:67161"/>
    </physiologicalReaction>
</comment>
<protein>
    <recommendedName>
        <fullName evidence="7">Halogenase</fullName>
    </recommendedName>
</protein>
<evidence type="ECO:0000256" key="2">
    <source>
        <dbReference type="ARBA" id="ARBA00023002"/>
    </source>
</evidence>
<dbReference type="PRINTS" id="PR00420">
    <property type="entry name" value="RNGMNOXGNASE"/>
</dbReference>
<evidence type="ECO:0000313" key="6">
    <source>
        <dbReference type="Proteomes" id="UP001362999"/>
    </source>
</evidence>
<dbReference type="InterPro" id="IPR050816">
    <property type="entry name" value="Flavin-dep_Halogenase_NPB"/>
</dbReference>
<dbReference type="Gene3D" id="3.50.50.60">
    <property type="entry name" value="FAD/NAD(P)-binding domain"/>
    <property type="match status" value="1"/>
</dbReference>
<dbReference type="Proteomes" id="UP001362999">
    <property type="component" value="Unassembled WGS sequence"/>
</dbReference>
<accession>A0AAW0CWH4</accession>
<evidence type="ECO:0000256" key="4">
    <source>
        <dbReference type="ARBA" id="ARBA00049364"/>
    </source>
</evidence>
<comment type="similarity">
    <text evidence="1">Belongs to the flavin-dependent halogenase family.</text>
</comment>
<evidence type="ECO:0000256" key="3">
    <source>
        <dbReference type="ARBA" id="ARBA00023033"/>
    </source>
</evidence>